<reference evidence="2" key="1">
    <citation type="submission" date="2019-10" db="EMBL/GenBank/DDBJ databases">
        <title>Draft genome sequece of Microseira wollei NIES-4236.</title>
        <authorList>
            <person name="Yamaguchi H."/>
            <person name="Suzuki S."/>
            <person name="Kawachi M."/>
        </authorList>
    </citation>
    <scope>NUCLEOTIDE SEQUENCE</scope>
    <source>
        <strain evidence="2">NIES-4236</strain>
    </source>
</reference>
<organism evidence="2 3">
    <name type="scientific">Microseira wollei NIES-4236</name>
    <dbReference type="NCBI Taxonomy" id="2530354"/>
    <lineage>
        <taxon>Bacteria</taxon>
        <taxon>Bacillati</taxon>
        <taxon>Cyanobacteriota</taxon>
        <taxon>Cyanophyceae</taxon>
        <taxon>Oscillatoriophycideae</taxon>
        <taxon>Aerosakkonematales</taxon>
        <taxon>Aerosakkonemataceae</taxon>
        <taxon>Microseira</taxon>
    </lineage>
</organism>
<keyword evidence="3" id="KW-1185">Reference proteome</keyword>
<proteinExistence type="predicted"/>
<feature type="compositionally biased region" description="Low complexity" evidence="1">
    <location>
        <begin position="31"/>
        <end position="47"/>
    </location>
</feature>
<evidence type="ECO:0000256" key="1">
    <source>
        <dbReference type="SAM" id="MobiDB-lite"/>
    </source>
</evidence>
<dbReference type="InterPro" id="IPR011042">
    <property type="entry name" value="6-blade_b-propeller_TolB-like"/>
</dbReference>
<evidence type="ECO:0000313" key="3">
    <source>
        <dbReference type="Proteomes" id="UP001050975"/>
    </source>
</evidence>
<evidence type="ECO:0000313" key="2">
    <source>
        <dbReference type="EMBL" id="GET41979.1"/>
    </source>
</evidence>
<sequence>MNRQEQFGRDLRSFLIGFLGDKASSSESETTKYPGGSTYPTGPSSGYNDESQRYIKPPKPGLPDLVAAINVGARLTSGHLLLGVQKDRSIYTYDPNSGEAEIVCSFLNTKMTPWRVIIDTNSAIYVCMSGEHQTNKNNSYEILWGQIGALVKIETRKETMSIIPVNVRLQDPSHIILKENGNLLVVDFQGFGGTGSLYEVNPSSGESITIATQGVLRDPISAVIGADGYIYVANSYQTYDTPLGNDGRFQKNWGNVVRVDPKNQSMEIIYDESNIRKGVICGIVKTDNPNCLIVIRVDWPAHTEGAVLLLYLTTRKVEPLLEASKDLPRFIAHQAVTCINGKLLVADSYQKELLTIDMHSKEIISVKSMMNILGSTRGMIHSMQTIESMVVIP</sequence>
<comment type="caution">
    <text evidence="2">The sequence shown here is derived from an EMBL/GenBank/DDBJ whole genome shotgun (WGS) entry which is preliminary data.</text>
</comment>
<dbReference type="AlphaFoldDB" id="A0AAV3WLM1"/>
<accession>A0AAV3WLM1</accession>
<dbReference type="EMBL" id="BLAY01000142">
    <property type="protein sequence ID" value="GET41979.1"/>
    <property type="molecule type" value="Genomic_DNA"/>
</dbReference>
<feature type="region of interest" description="Disordered" evidence="1">
    <location>
        <begin position="23"/>
        <end position="52"/>
    </location>
</feature>
<dbReference type="Gene3D" id="2.120.10.30">
    <property type="entry name" value="TolB, C-terminal domain"/>
    <property type="match status" value="1"/>
</dbReference>
<dbReference type="SUPFAM" id="SSF101898">
    <property type="entry name" value="NHL repeat"/>
    <property type="match status" value="1"/>
</dbReference>
<dbReference type="RefSeq" id="WP_226588797.1">
    <property type="nucleotide sequence ID" value="NZ_BLAY01000142.1"/>
</dbReference>
<dbReference type="Proteomes" id="UP001050975">
    <property type="component" value="Unassembled WGS sequence"/>
</dbReference>
<name>A0AAV3WLM1_9CYAN</name>
<protein>
    <submittedName>
        <fullName evidence="2">Uncharacterized protein</fullName>
    </submittedName>
</protein>
<gene>
    <name evidence="2" type="ORF">MiSe_67930</name>
</gene>